<proteinExistence type="predicted"/>
<keyword evidence="2" id="KW-1185">Reference proteome</keyword>
<comment type="caution">
    <text evidence="1">The sequence shown here is derived from an EMBL/GenBank/DDBJ whole genome shotgun (WGS) entry which is preliminary data.</text>
</comment>
<gene>
    <name evidence="1" type="ORF">AKJ52_00205</name>
</gene>
<evidence type="ECO:0000313" key="1">
    <source>
        <dbReference type="EMBL" id="KXB07517.1"/>
    </source>
</evidence>
<name>A0A133VM81_9EURY</name>
<accession>A0A133VM81</accession>
<dbReference type="AlphaFoldDB" id="A0A133VM81"/>
<dbReference type="EMBL" id="LHYF01000001">
    <property type="protein sequence ID" value="KXB07517.1"/>
    <property type="molecule type" value="Genomic_DNA"/>
</dbReference>
<evidence type="ECO:0000313" key="2">
    <source>
        <dbReference type="Proteomes" id="UP000070404"/>
    </source>
</evidence>
<organism evidence="1 2">
    <name type="scientific">candidate division MSBL1 archaeon SCGC-AAA382C18</name>
    <dbReference type="NCBI Taxonomy" id="1698281"/>
    <lineage>
        <taxon>Archaea</taxon>
        <taxon>Methanobacteriati</taxon>
        <taxon>Methanobacteriota</taxon>
        <taxon>candidate division MSBL1</taxon>
    </lineage>
</organism>
<reference evidence="1 2" key="1">
    <citation type="journal article" date="2016" name="Sci. Rep.">
        <title>Metabolic traits of an uncultured archaeal lineage -MSBL1- from brine pools of the Red Sea.</title>
        <authorList>
            <person name="Mwirichia R."/>
            <person name="Alam I."/>
            <person name="Rashid M."/>
            <person name="Vinu M."/>
            <person name="Ba-Alawi W."/>
            <person name="Anthony Kamau A."/>
            <person name="Kamanda Ngugi D."/>
            <person name="Goker M."/>
            <person name="Klenk H.P."/>
            <person name="Bajic V."/>
            <person name="Stingl U."/>
        </authorList>
    </citation>
    <scope>NUCLEOTIDE SEQUENCE [LARGE SCALE GENOMIC DNA]</scope>
    <source>
        <strain evidence="1">SCGC-AAA382C18</strain>
    </source>
</reference>
<sequence>MLSLKLCLKFRTGQFEGLLLAEGPVHAVFLHFQEFVQAQLFLSYAFQVVLVDSSSQYKTL</sequence>
<dbReference type="Proteomes" id="UP000070404">
    <property type="component" value="Unassembled WGS sequence"/>
</dbReference>
<protein>
    <submittedName>
        <fullName evidence="1">Uncharacterized protein</fullName>
    </submittedName>
</protein>